<keyword evidence="2" id="KW-0732">Signal</keyword>
<reference evidence="3" key="2">
    <citation type="submission" date="2020-09" db="EMBL/GenBank/DDBJ databases">
        <authorList>
            <person name="Sun Q."/>
            <person name="Zhou Y."/>
        </authorList>
    </citation>
    <scope>NUCLEOTIDE SEQUENCE</scope>
    <source>
        <strain evidence="3">CGMCC 1.10998</strain>
    </source>
</reference>
<evidence type="ECO:0008006" key="5">
    <source>
        <dbReference type="Google" id="ProtNLM"/>
    </source>
</evidence>
<dbReference type="RefSeq" id="WP_188564249.1">
    <property type="nucleotide sequence ID" value="NZ_BMED01000001.1"/>
</dbReference>
<dbReference type="Proteomes" id="UP000637423">
    <property type="component" value="Unassembled WGS sequence"/>
</dbReference>
<evidence type="ECO:0000313" key="4">
    <source>
        <dbReference type="Proteomes" id="UP000637423"/>
    </source>
</evidence>
<dbReference type="AlphaFoldDB" id="A0A916U585"/>
<comment type="caution">
    <text evidence="3">The sequence shown here is derived from an EMBL/GenBank/DDBJ whole genome shotgun (WGS) entry which is preliminary data.</text>
</comment>
<reference evidence="3" key="1">
    <citation type="journal article" date="2014" name="Int. J. Syst. Evol. Microbiol.">
        <title>Complete genome sequence of Corynebacterium casei LMG S-19264T (=DSM 44701T), isolated from a smear-ripened cheese.</title>
        <authorList>
            <consortium name="US DOE Joint Genome Institute (JGI-PGF)"/>
            <person name="Walter F."/>
            <person name="Albersmeier A."/>
            <person name="Kalinowski J."/>
            <person name="Ruckert C."/>
        </authorList>
    </citation>
    <scope>NUCLEOTIDE SEQUENCE</scope>
    <source>
        <strain evidence="3">CGMCC 1.10998</strain>
    </source>
</reference>
<gene>
    <name evidence="3" type="ORF">GCM10011396_03270</name>
</gene>
<keyword evidence="4" id="KW-1185">Reference proteome</keyword>
<organism evidence="3 4">
    <name type="scientific">Undibacterium terreum</name>
    <dbReference type="NCBI Taxonomy" id="1224302"/>
    <lineage>
        <taxon>Bacteria</taxon>
        <taxon>Pseudomonadati</taxon>
        <taxon>Pseudomonadota</taxon>
        <taxon>Betaproteobacteria</taxon>
        <taxon>Burkholderiales</taxon>
        <taxon>Oxalobacteraceae</taxon>
        <taxon>Undibacterium</taxon>
    </lineage>
</organism>
<feature type="compositionally biased region" description="Basic and acidic residues" evidence="1">
    <location>
        <begin position="463"/>
        <end position="481"/>
    </location>
</feature>
<dbReference type="InterPro" id="IPR014917">
    <property type="entry name" value="DUF1800"/>
</dbReference>
<evidence type="ECO:0000256" key="1">
    <source>
        <dbReference type="SAM" id="MobiDB-lite"/>
    </source>
</evidence>
<dbReference type="Pfam" id="PF08811">
    <property type="entry name" value="DUF1800"/>
    <property type="match status" value="1"/>
</dbReference>
<evidence type="ECO:0000313" key="3">
    <source>
        <dbReference type="EMBL" id="GGC59736.1"/>
    </source>
</evidence>
<evidence type="ECO:0000256" key="2">
    <source>
        <dbReference type="SAM" id="SignalP"/>
    </source>
</evidence>
<name>A0A916U585_9BURK</name>
<protein>
    <recommendedName>
        <fullName evidence="5">DUF1800 domain-containing protein</fullName>
    </recommendedName>
</protein>
<sequence length="533" mass="59232">MKLATRRILALIGAVGTVSSIAAVTALPSQAAELTPEQQAVHVLNRLGYGPKPGDIQRVQQMGVDRYIQQQLNPSSLPLPASLNSRLKALDVQDESAGQVLYEYQAALKLTKDDSDEAKKKRRELIGRIVEQTAEARIARAIDSPRQLEEVMVDFWFNHFNVFSGKGLDRALVASYERDAIRPYVFGNFRDLLGATAKHPAMLFYLDNWLSTSADYQPRGFRRNAAQGVKAKANGLNENFAREVMELHTLGVDGGYTQKDVTELARMLTGWTFEPRDLIRNNRTFQFDADRHDNGSKEWMGRHINAQGQREGEFALDVLAMHPATAHHLSYQLAQYFVQDNPPAALVDRMSKRYLESGGNIRAVLETLFKSPEFMDDSVLAAKYKTPYQFVISAARAAEMPVTNIRPLLGTLSQLGMPLYGCQTPDGYKNTEAAWMNPDALTRRINFATAMATGRLPLNKAVDEGDKMGKRQLEKQADGPDKPNAQAMPPLNSQNLMAALGTVISTRTRDVIANNPEALRAAMLLGSPDFMQH</sequence>
<feature type="signal peptide" evidence="2">
    <location>
        <begin position="1"/>
        <end position="31"/>
    </location>
</feature>
<accession>A0A916U585</accession>
<feature type="region of interest" description="Disordered" evidence="1">
    <location>
        <begin position="463"/>
        <end position="490"/>
    </location>
</feature>
<feature type="chain" id="PRO_5037265503" description="DUF1800 domain-containing protein" evidence="2">
    <location>
        <begin position="32"/>
        <end position="533"/>
    </location>
</feature>
<dbReference type="EMBL" id="BMED01000001">
    <property type="protein sequence ID" value="GGC59736.1"/>
    <property type="molecule type" value="Genomic_DNA"/>
</dbReference>
<proteinExistence type="predicted"/>